<protein>
    <recommendedName>
        <fullName evidence="4">Lipoprotein</fullName>
    </recommendedName>
</protein>
<dbReference type="PROSITE" id="PS51257">
    <property type="entry name" value="PROKAR_LIPOPROTEIN"/>
    <property type="match status" value="1"/>
</dbReference>
<sequence>MFKRIIPLFIIIVAGCVLISCSERTMDDNIDETIVEKKGNYEKVSTPIDGVSQEKIIKLIKASEEYINKENIKNEKINRIKGNLYFEKLKKSNILRENDTIDTSKQFDAIKFIKDSNVVSNMIKDMSTKELIDNFSQMNDQDRVSAIVTIISRNEFKNEYANQLELANVSVLKEKSKNTKEIEEIEKSFNEWFNTKLKYEMNVAKQMRKNNLIFIAMIIAIAIWVTITIFL</sequence>
<accession>A0ABW9KFA1</accession>
<evidence type="ECO:0000313" key="3">
    <source>
        <dbReference type="Proteomes" id="UP001634413"/>
    </source>
</evidence>
<keyword evidence="3" id="KW-1185">Reference proteome</keyword>
<organism evidence="2 3">
    <name type="scientific">Finegoldia dalianensis</name>
    <dbReference type="NCBI Taxonomy" id="3145239"/>
    <lineage>
        <taxon>Bacteria</taxon>
        <taxon>Bacillati</taxon>
        <taxon>Bacillota</taxon>
        <taxon>Tissierellia</taxon>
        <taxon>Tissierellales</taxon>
        <taxon>Peptoniphilaceae</taxon>
        <taxon>Finegoldia</taxon>
    </lineage>
</organism>
<keyword evidence="1" id="KW-0812">Transmembrane</keyword>
<gene>
    <name evidence="2" type="ORF">ABDJ34_08130</name>
</gene>
<evidence type="ECO:0000313" key="2">
    <source>
        <dbReference type="EMBL" id="MFN2102867.1"/>
    </source>
</evidence>
<reference evidence="2 3" key="1">
    <citation type="journal article" date="2024" name="Anaerobe">
        <title>The identification of Finegoldia dalianensis sp. nov., isolated from the pus of a patient with skin abscess and genomic analysis of the strains belonging to Finegoldia genus.</title>
        <authorList>
            <person name="Li Y."/>
            <person name="Wang Y."/>
            <person name="Xiao D."/>
            <person name="Wang J."/>
            <person name="Jin D."/>
        </authorList>
    </citation>
    <scope>NUCLEOTIDE SEQUENCE [LARGE SCALE GENOMIC DNA]</scope>
    <source>
        <strain evidence="2 3">LY240594</strain>
    </source>
</reference>
<dbReference type="Proteomes" id="UP001634413">
    <property type="component" value="Unassembled WGS sequence"/>
</dbReference>
<comment type="caution">
    <text evidence="2">The sequence shown here is derived from an EMBL/GenBank/DDBJ whole genome shotgun (WGS) entry which is preliminary data.</text>
</comment>
<keyword evidence="1" id="KW-0472">Membrane</keyword>
<evidence type="ECO:0000256" key="1">
    <source>
        <dbReference type="SAM" id="Phobius"/>
    </source>
</evidence>
<evidence type="ECO:0008006" key="4">
    <source>
        <dbReference type="Google" id="ProtNLM"/>
    </source>
</evidence>
<dbReference type="EMBL" id="JBDLBQ010000007">
    <property type="protein sequence ID" value="MFN2102867.1"/>
    <property type="molecule type" value="Genomic_DNA"/>
</dbReference>
<proteinExistence type="predicted"/>
<feature type="transmembrane region" description="Helical" evidence="1">
    <location>
        <begin position="212"/>
        <end position="230"/>
    </location>
</feature>
<name>A0ABW9KFA1_9FIRM</name>
<keyword evidence="1" id="KW-1133">Transmembrane helix</keyword>
<dbReference type="RefSeq" id="WP_412702009.1">
    <property type="nucleotide sequence ID" value="NZ_JBDLBQ010000007.1"/>
</dbReference>